<name>A0A8J2X8X6_ZYGB2</name>
<evidence type="ECO:0000313" key="2">
    <source>
        <dbReference type="EMBL" id="CDF89879.1"/>
    </source>
</evidence>
<feature type="region of interest" description="Disordered" evidence="1">
    <location>
        <begin position="147"/>
        <end position="180"/>
    </location>
</feature>
<accession>A0A8J2X8X6</accession>
<dbReference type="OrthoDB" id="4070734at2759"/>
<keyword evidence="3" id="KW-1185">Reference proteome</keyword>
<gene>
    <name evidence="2" type="ORF">BN860_03862g</name>
</gene>
<reference evidence="3" key="1">
    <citation type="journal article" date="2013" name="Genome Announc.">
        <title>Genome sequence of the food spoilage yeast Zygosaccharomyces bailii CLIB 213(T).</title>
        <authorList>
            <person name="Galeote V."/>
            <person name="Bigey F."/>
            <person name="Devillers H."/>
            <person name="Neuveglise C."/>
            <person name="Dequin S."/>
        </authorList>
    </citation>
    <scope>NUCLEOTIDE SEQUENCE [LARGE SCALE GENOMIC DNA]</scope>
    <source>
        <strain evidence="3">CLIB 213 / ATCC 58445 / CBS 680 / CCRC 21525 / NBRC 1098 / NCYC 1416 / NRRL Y-2227</strain>
    </source>
</reference>
<evidence type="ECO:0000313" key="3">
    <source>
        <dbReference type="Proteomes" id="UP000019375"/>
    </source>
</evidence>
<organism evidence="2 3">
    <name type="scientific">Zygosaccharomyces bailii (strain CLIB 213 / ATCC 58445 / CBS 680 / BCRC 21525 / NBRC 1098 / NCYC 1416 / NRRL Y-2227)</name>
    <dbReference type="NCBI Taxonomy" id="1333698"/>
    <lineage>
        <taxon>Eukaryota</taxon>
        <taxon>Fungi</taxon>
        <taxon>Dikarya</taxon>
        <taxon>Ascomycota</taxon>
        <taxon>Saccharomycotina</taxon>
        <taxon>Saccharomycetes</taxon>
        <taxon>Saccharomycetales</taxon>
        <taxon>Saccharomycetaceae</taxon>
        <taxon>Zygosaccharomyces</taxon>
    </lineage>
</organism>
<dbReference type="Proteomes" id="UP000019375">
    <property type="component" value="Unassembled WGS sequence"/>
</dbReference>
<dbReference type="AlphaFoldDB" id="A0A8J2X8X6"/>
<protein>
    <submittedName>
        <fullName evidence="2">ZYBA0S05-03862g1_1</fullName>
    </submittedName>
</protein>
<sequence>MEKTNGGGDYFENDNNGLWSWYITNIRNGDFEELTGNQLKRSLLKRFLHIYLDPEFSSRPDTKVMIVSIPENIHRDLALLESFLHEHFHLDDMQITKLTTSHVYNHENHYIVTDKVNNFKDPGFLQFASKNIQLAGTAGALGDDMMKYREQNGNGIPSPPPSSVQMVKNNTEDSSEDAEGDDDSIVIDFVHHGHHPVPNPTIQQTETVSTNDDAASIDSCDSVVAAGTDASYEGPPLSLTTTRTGESCFSSEEDDSELASVDSTSQTCDDDWSSSQIDTFMSILPSISIEDSFGHFRLVLQSVLFQNPVNKEIFTAIRQSNNEPTIADVNDDWLLYDSDFSMDNLQMLTLQDLTETNTHCPKILFYSLVEVLERVIRDSETEHACSLETHTESVTRAPSVVSVSCEPELFYPVPPGAHGNNKLTKGCTNDSNGGQKSVNSDWHRRSLAFSDVHSHAPRVLTAADPSNGQTDSTTLGVVERSRSTPLPAILKTISGVDQRNKSWKGKLRRRTSRKGHRPSGDKSCIIS</sequence>
<proteinExistence type="predicted"/>
<dbReference type="EMBL" id="HG316458">
    <property type="protein sequence ID" value="CDF89879.1"/>
    <property type="molecule type" value="Genomic_DNA"/>
</dbReference>
<feature type="compositionally biased region" description="Basic residues" evidence="1">
    <location>
        <begin position="501"/>
        <end position="517"/>
    </location>
</feature>
<evidence type="ECO:0000256" key="1">
    <source>
        <dbReference type="SAM" id="MobiDB-lite"/>
    </source>
</evidence>
<feature type="region of interest" description="Disordered" evidence="1">
    <location>
        <begin position="497"/>
        <end position="527"/>
    </location>
</feature>